<evidence type="ECO:0000256" key="9">
    <source>
        <dbReference type="PIRSR" id="PIRSR601519-1"/>
    </source>
</evidence>
<dbReference type="PANTHER" id="PTHR11431:SF107">
    <property type="entry name" value="FERRITIN"/>
    <property type="match status" value="1"/>
</dbReference>
<dbReference type="EMBL" id="QGNW01000328">
    <property type="protein sequence ID" value="RVW76493.1"/>
    <property type="molecule type" value="Genomic_DNA"/>
</dbReference>
<dbReference type="PANTHER" id="PTHR11431">
    <property type="entry name" value="FERRITIN"/>
    <property type="match status" value="1"/>
</dbReference>
<dbReference type="InterPro" id="IPR012347">
    <property type="entry name" value="Ferritin-like"/>
</dbReference>
<evidence type="ECO:0000256" key="6">
    <source>
        <dbReference type="ARBA" id="ARBA00025111"/>
    </source>
</evidence>
<comment type="subunit">
    <text evidence="7">Oligomer of 24 subunits. There are two types of subunits: L (light) chain and H (heavy) chain. The major chain can be light or heavy, depending on the species and tissue type. The functional molecule forms a roughly spherical shell with a diameter of 12 nm and contains a central cavity into which the insoluble mineral iron core is deposited.</text>
</comment>
<keyword evidence="10" id="KW-0560">Oxidoreductase</keyword>
<dbReference type="PROSITE" id="PS00204">
    <property type="entry name" value="FERRITIN_2"/>
    <property type="match status" value="1"/>
</dbReference>
<dbReference type="InterPro" id="IPR009078">
    <property type="entry name" value="Ferritin-like_SF"/>
</dbReference>
<reference evidence="12 13" key="1">
    <citation type="journal article" date="2018" name="PLoS Genet.">
        <title>Population sequencing reveals clonal diversity and ancestral inbreeding in the grapevine cultivar Chardonnay.</title>
        <authorList>
            <person name="Roach M.J."/>
            <person name="Johnson D.L."/>
            <person name="Bohlmann J."/>
            <person name="van Vuuren H.J."/>
            <person name="Jones S.J."/>
            <person name="Pretorius I.S."/>
            <person name="Schmidt S.A."/>
            <person name="Borneman A.R."/>
        </authorList>
    </citation>
    <scope>NUCLEOTIDE SEQUENCE [LARGE SCALE GENOMIC DNA]</scope>
    <source>
        <strain evidence="13">cv. Chardonnay</strain>
        <tissue evidence="12">Leaf</tissue>
    </source>
</reference>
<comment type="function">
    <text evidence="6">Stores iron in a soluble, non-toxic, readily available form. Important for iron homeostasis. Has ferroxidase activity. Iron is taken up in the ferrous form and deposited as ferric hydroxides after oxidation.</text>
</comment>
<evidence type="ECO:0000256" key="8">
    <source>
        <dbReference type="ARBA" id="ARBA00047990"/>
    </source>
</evidence>
<comment type="catalytic activity">
    <reaction evidence="8 10">
        <text>4 Fe(2+) + O2 + 4 H(+) = 4 Fe(3+) + 2 H2O</text>
        <dbReference type="Rhea" id="RHEA:11148"/>
        <dbReference type="ChEBI" id="CHEBI:15377"/>
        <dbReference type="ChEBI" id="CHEBI:15378"/>
        <dbReference type="ChEBI" id="CHEBI:15379"/>
        <dbReference type="ChEBI" id="CHEBI:29033"/>
        <dbReference type="ChEBI" id="CHEBI:29034"/>
        <dbReference type="EC" id="1.16.3.1"/>
    </reaction>
</comment>
<evidence type="ECO:0000256" key="10">
    <source>
        <dbReference type="RuleBase" id="RU361145"/>
    </source>
</evidence>
<keyword evidence="3 9" id="KW-0479">Metal-binding</keyword>
<keyword evidence="2 10" id="KW-0409">Iron storage</keyword>
<sequence length="99" mass="11388">MVLESAIYNCDLDKWISFKICSVLDEYQVADRNNDPQLTDFIESEFLTEQVEAIKKISEYVAQLRRVGKGHGTNQILNSLFVISLFFEQVPLSSFHISL</sequence>
<evidence type="ECO:0000313" key="13">
    <source>
        <dbReference type="Proteomes" id="UP000288805"/>
    </source>
</evidence>
<evidence type="ECO:0000256" key="7">
    <source>
        <dbReference type="ARBA" id="ARBA00026060"/>
    </source>
</evidence>
<dbReference type="GO" id="GO:0006826">
    <property type="term" value="P:iron ion transport"/>
    <property type="evidence" value="ECO:0007669"/>
    <property type="project" value="InterPro"/>
</dbReference>
<dbReference type="Gene3D" id="1.20.1260.10">
    <property type="match status" value="1"/>
</dbReference>
<dbReference type="AlphaFoldDB" id="A0A438GWA3"/>
<dbReference type="Pfam" id="PF00210">
    <property type="entry name" value="Ferritin"/>
    <property type="match status" value="1"/>
</dbReference>
<keyword evidence="5 9" id="KW-0408">Iron</keyword>
<keyword evidence="4" id="KW-0809">Transit peptide</keyword>
<evidence type="ECO:0000313" key="12">
    <source>
        <dbReference type="EMBL" id="RVW76493.1"/>
    </source>
</evidence>
<feature type="binding site" evidence="9">
    <location>
        <position position="50"/>
    </location>
    <ligand>
        <name>Fe cation</name>
        <dbReference type="ChEBI" id="CHEBI:24875"/>
        <label>1</label>
    </ligand>
</feature>
<dbReference type="GO" id="GO:0008199">
    <property type="term" value="F:ferric iron binding"/>
    <property type="evidence" value="ECO:0007669"/>
    <property type="project" value="InterPro"/>
</dbReference>
<accession>A0A438GWA3</accession>
<evidence type="ECO:0000256" key="4">
    <source>
        <dbReference type="ARBA" id="ARBA00022946"/>
    </source>
</evidence>
<feature type="domain" description="Ferritin-like diiron" evidence="11">
    <location>
        <begin position="1"/>
        <end position="68"/>
    </location>
</feature>
<dbReference type="InterPro" id="IPR001519">
    <property type="entry name" value="Ferritin"/>
</dbReference>
<dbReference type="EC" id="1.16.3.1" evidence="10"/>
<dbReference type="PROSITE" id="PS50905">
    <property type="entry name" value="FERRITIN_LIKE"/>
    <property type="match status" value="1"/>
</dbReference>
<evidence type="ECO:0000256" key="5">
    <source>
        <dbReference type="ARBA" id="ARBA00023004"/>
    </source>
</evidence>
<proteinExistence type="inferred from homology"/>
<name>A0A438GWA3_VITVI</name>
<evidence type="ECO:0000259" key="11">
    <source>
        <dbReference type="PROSITE" id="PS50905"/>
    </source>
</evidence>
<evidence type="ECO:0000256" key="1">
    <source>
        <dbReference type="ARBA" id="ARBA00007513"/>
    </source>
</evidence>
<evidence type="ECO:0000256" key="2">
    <source>
        <dbReference type="ARBA" id="ARBA00022434"/>
    </source>
</evidence>
<protein>
    <recommendedName>
        <fullName evidence="10">Ferritin</fullName>
        <ecNumber evidence="10">1.16.3.1</ecNumber>
    </recommendedName>
</protein>
<dbReference type="GO" id="GO:0004322">
    <property type="term" value="F:ferroxidase activity"/>
    <property type="evidence" value="ECO:0007669"/>
    <property type="project" value="UniProtKB-EC"/>
</dbReference>
<dbReference type="GO" id="GO:0006879">
    <property type="term" value="P:intracellular iron ion homeostasis"/>
    <property type="evidence" value="ECO:0007669"/>
    <property type="project" value="UniProtKB-KW"/>
</dbReference>
<dbReference type="InterPro" id="IPR009040">
    <property type="entry name" value="Ferritin-like_diiron"/>
</dbReference>
<comment type="caution">
    <text evidence="12">The sequence shown here is derived from an EMBL/GenBank/DDBJ whole genome shotgun (WGS) entry which is preliminary data.</text>
</comment>
<dbReference type="InterPro" id="IPR014034">
    <property type="entry name" value="Ferritin_CS"/>
</dbReference>
<dbReference type="InterPro" id="IPR008331">
    <property type="entry name" value="Ferritin_DPS_dom"/>
</dbReference>
<dbReference type="SUPFAM" id="SSF47240">
    <property type="entry name" value="Ferritin-like"/>
    <property type="match status" value="1"/>
</dbReference>
<organism evidence="12 13">
    <name type="scientific">Vitis vinifera</name>
    <name type="common">Grape</name>
    <dbReference type="NCBI Taxonomy" id="29760"/>
    <lineage>
        <taxon>Eukaryota</taxon>
        <taxon>Viridiplantae</taxon>
        <taxon>Streptophyta</taxon>
        <taxon>Embryophyta</taxon>
        <taxon>Tracheophyta</taxon>
        <taxon>Spermatophyta</taxon>
        <taxon>Magnoliopsida</taxon>
        <taxon>eudicotyledons</taxon>
        <taxon>Gunneridae</taxon>
        <taxon>Pentapetalae</taxon>
        <taxon>rosids</taxon>
        <taxon>Vitales</taxon>
        <taxon>Vitaceae</taxon>
        <taxon>Viteae</taxon>
        <taxon>Vitis</taxon>
    </lineage>
</organism>
<comment type="similarity">
    <text evidence="1 10">Belongs to the ferritin family.</text>
</comment>
<evidence type="ECO:0000256" key="3">
    <source>
        <dbReference type="ARBA" id="ARBA00022723"/>
    </source>
</evidence>
<comment type="function">
    <text evidence="10">Stores iron in a soluble, non-toxic, readily available form. Important for iron homeostasis. Iron is taken up in the ferrous form and deposited as ferric hydroxides after oxidation.</text>
</comment>
<gene>
    <name evidence="12" type="primary">FRI1</name>
    <name evidence="12" type="ORF">CK203_053311</name>
</gene>
<dbReference type="Proteomes" id="UP000288805">
    <property type="component" value="Unassembled WGS sequence"/>
</dbReference>